<sequence>MNVAPFVTRQPRATVAVRAARPDALEPVFAGWSRAVYWFGVACWLAALAYFWTWWLQPAHVISKSAFIGITATVAWVTLIPAYFIFIFVNAKRMKPSAAVPAGRIAMVVTKAPSEPFDVVRKTLLAMLNQKGVEFDIWLADEDPAEETKLWCARHGIFISTRKGVAAYHRTVWPRRTRCKEGNLAYFYDRYGYDRYDFVAQFDADHVPEPTYLQEVMKPFADPRVGYVSAPSICDANGAGSWAARGRLYAEASLHGSLQAGYNGGWAPLCIGSHYAVRTAALRQIGGLGPELAEDHSTTLMMNAGGWRGVHALDAIAHGDGPATFADLVVQEFQWSRSLVTILLQYSRTYVPKLPLKLKFQFLFSQAWYPLFSAFMALMFALPVVALLTGHVFVGVTYPEFLLHFAPLSLVLIGLALFWRRSGTFRPSDAKLFGWEGIAFVLLRWPWSLAGSLAALRDHISGSFVDFRITPKGAQAQRTLPPVVLLPYVLLAGISLAAMVLAPSESTARGFYIFAGINAVIYAALTILIVARHAGENGLPLLTRSRGLRIVAASALALLVAGSGEIRLHGLSGLEALSHGQGIVSFTEAKFAVAGAGLGGGKTRIVKFRFKWNGFRQQAAVAGSERVKPSA</sequence>
<comment type="subcellular location">
    <subcellularLocation>
        <location evidence="1">Membrane</location>
        <topology evidence="1">Multi-pass membrane protein</topology>
    </subcellularLocation>
</comment>
<reference evidence="9 10" key="1">
    <citation type="submission" date="2017-11" db="EMBL/GenBank/DDBJ databases">
        <authorList>
            <person name="Han C.G."/>
        </authorList>
    </citation>
    <scope>NUCLEOTIDE SEQUENCE [LARGE SCALE GENOMIC DNA]</scope>
    <source>
        <strain evidence="9 10">HCNT1</strain>
    </source>
</reference>
<protein>
    <submittedName>
        <fullName evidence="9">N-acetylglucosaminyltransferase</fullName>
    </submittedName>
</protein>
<dbReference type="PANTHER" id="PTHR43867">
    <property type="entry name" value="CELLULOSE SYNTHASE CATALYTIC SUBUNIT A [UDP-FORMING]"/>
    <property type="match status" value="1"/>
</dbReference>
<evidence type="ECO:0000259" key="8">
    <source>
        <dbReference type="Pfam" id="PF13632"/>
    </source>
</evidence>
<dbReference type="InterPro" id="IPR050321">
    <property type="entry name" value="Glycosyltr_2/OpgH_subfam"/>
</dbReference>
<evidence type="ECO:0000313" key="10">
    <source>
        <dbReference type="Proteomes" id="UP000232164"/>
    </source>
</evidence>
<evidence type="ECO:0000256" key="4">
    <source>
        <dbReference type="ARBA" id="ARBA00022692"/>
    </source>
</evidence>
<evidence type="ECO:0000256" key="1">
    <source>
        <dbReference type="ARBA" id="ARBA00004141"/>
    </source>
</evidence>
<evidence type="ECO:0000256" key="2">
    <source>
        <dbReference type="ARBA" id="ARBA00022676"/>
    </source>
</evidence>
<reference evidence="9 10" key="2">
    <citation type="submission" date="2017-12" db="EMBL/GenBank/DDBJ databases">
        <title>Genome sequence of Rhizobium sullae HCNT1 isolated from Sulla coronaria nodules and featuring peculiar denitrification phenotypes.</title>
        <authorList>
            <person name="De Diego-Diaz B."/>
            <person name="Treu L."/>
            <person name="Campanaro S."/>
            <person name="Da Silva Duarte V."/>
            <person name="Basaglia M."/>
            <person name="Favaro L."/>
            <person name="Casella S."/>
            <person name="Squartini A."/>
        </authorList>
    </citation>
    <scope>NUCLEOTIDE SEQUENCE [LARGE SCALE GENOMIC DNA]</scope>
    <source>
        <strain evidence="9 10">HCNT1</strain>
    </source>
</reference>
<comment type="caution">
    <text evidence="9">The sequence shown here is derived from an EMBL/GenBank/DDBJ whole genome shotgun (WGS) entry which is preliminary data.</text>
</comment>
<feature type="transmembrane region" description="Helical" evidence="7">
    <location>
        <begin position="550"/>
        <end position="568"/>
    </location>
</feature>
<dbReference type="InterPro" id="IPR001173">
    <property type="entry name" value="Glyco_trans_2-like"/>
</dbReference>
<feature type="transmembrane region" description="Helical" evidence="7">
    <location>
        <begin position="401"/>
        <end position="420"/>
    </location>
</feature>
<evidence type="ECO:0000256" key="3">
    <source>
        <dbReference type="ARBA" id="ARBA00022679"/>
    </source>
</evidence>
<feature type="domain" description="Glycosyltransferase 2-like" evidence="8">
    <location>
        <begin position="202"/>
        <end position="385"/>
    </location>
</feature>
<feature type="transmembrane region" description="Helical" evidence="7">
    <location>
        <begin position="485"/>
        <end position="504"/>
    </location>
</feature>
<proteinExistence type="predicted"/>
<name>A0A2N0D110_RHISU</name>
<evidence type="ECO:0000256" key="6">
    <source>
        <dbReference type="ARBA" id="ARBA00023136"/>
    </source>
</evidence>
<feature type="transmembrane region" description="Helical" evidence="7">
    <location>
        <begin position="35"/>
        <end position="55"/>
    </location>
</feature>
<evidence type="ECO:0000313" key="9">
    <source>
        <dbReference type="EMBL" id="PKA39779.1"/>
    </source>
</evidence>
<dbReference type="AlphaFoldDB" id="A0A2N0D110"/>
<dbReference type="InterPro" id="IPR029044">
    <property type="entry name" value="Nucleotide-diphossugar_trans"/>
</dbReference>
<keyword evidence="2 9" id="KW-0328">Glycosyltransferase</keyword>
<dbReference type="Pfam" id="PF13632">
    <property type="entry name" value="Glyco_trans_2_3"/>
    <property type="match status" value="1"/>
</dbReference>
<gene>
    <name evidence="9" type="ORF">CWR43_31530</name>
</gene>
<dbReference type="Gene3D" id="3.90.550.10">
    <property type="entry name" value="Spore Coat Polysaccharide Biosynthesis Protein SpsA, Chain A"/>
    <property type="match status" value="1"/>
</dbReference>
<keyword evidence="4 7" id="KW-0812">Transmembrane</keyword>
<keyword evidence="5 7" id="KW-1133">Transmembrane helix</keyword>
<evidence type="ECO:0000256" key="7">
    <source>
        <dbReference type="SAM" id="Phobius"/>
    </source>
</evidence>
<dbReference type="STRING" id="1041146.GCA_000427985_05728"/>
<dbReference type="PANTHER" id="PTHR43867:SF2">
    <property type="entry name" value="CELLULOSE SYNTHASE CATALYTIC SUBUNIT A [UDP-FORMING]"/>
    <property type="match status" value="1"/>
</dbReference>
<feature type="transmembrane region" description="Helical" evidence="7">
    <location>
        <begin position="67"/>
        <end position="89"/>
    </location>
</feature>
<dbReference type="GO" id="GO:0016757">
    <property type="term" value="F:glycosyltransferase activity"/>
    <property type="evidence" value="ECO:0007669"/>
    <property type="project" value="UniProtKB-KW"/>
</dbReference>
<keyword evidence="3 9" id="KW-0808">Transferase</keyword>
<dbReference type="Proteomes" id="UP000232164">
    <property type="component" value="Unassembled WGS sequence"/>
</dbReference>
<accession>A0A2N0D110</accession>
<feature type="transmembrane region" description="Helical" evidence="7">
    <location>
        <begin position="367"/>
        <end position="389"/>
    </location>
</feature>
<dbReference type="GO" id="GO:0016020">
    <property type="term" value="C:membrane"/>
    <property type="evidence" value="ECO:0007669"/>
    <property type="project" value="UniProtKB-SubCell"/>
</dbReference>
<evidence type="ECO:0000256" key="5">
    <source>
        <dbReference type="ARBA" id="ARBA00022989"/>
    </source>
</evidence>
<organism evidence="9 10">
    <name type="scientific">Rhizobium sullae</name>
    <name type="common">Rhizobium hedysari</name>
    <dbReference type="NCBI Taxonomy" id="50338"/>
    <lineage>
        <taxon>Bacteria</taxon>
        <taxon>Pseudomonadati</taxon>
        <taxon>Pseudomonadota</taxon>
        <taxon>Alphaproteobacteria</taxon>
        <taxon>Hyphomicrobiales</taxon>
        <taxon>Rhizobiaceae</taxon>
        <taxon>Rhizobium/Agrobacterium group</taxon>
        <taxon>Rhizobium</taxon>
    </lineage>
</organism>
<dbReference type="EMBL" id="PIQN01000026">
    <property type="protein sequence ID" value="PKA39779.1"/>
    <property type="molecule type" value="Genomic_DNA"/>
</dbReference>
<keyword evidence="6 7" id="KW-0472">Membrane</keyword>
<dbReference type="SUPFAM" id="SSF53448">
    <property type="entry name" value="Nucleotide-diphospho-sugar transferases"/>
    <property type="match status" value="1"/>
</dbReference>
<feature type="transmembrane region" description="Helical" evidence="7">
    <location>
        <begin position="511"/>
        <end position="530"/>
    </location>
</feature>
<dbReference type="RefSeq" id="WP_100772979.1">
    <property type="nucleotide sequence ID" value="NZ_PIQN01000026.1"/>
</dbReference>